<protein>
    <submittedName>
        <fullName evidence="1">Uncharacterized protein</fullName>
    </submittedName>
</protein>
<dbReference type="KEGG" id="acom:CEW83_19940"/>
<evidence type="ECO:0000313" key="1">
    <source>
        <dbReference type="EMBL" id="AWI77219.1"/>
    </source>
</evidence>
<organism evidence="1 2">
    <name type="scientific">Parazoarcus communis</name>
    <dbReference type="NCBI Taxonomy" id="41977"/>
    <lineage>
        <taxon>Bacteria</taxon>
        <taxon>Pseudomonadati</taxon>
        <taxon>Pseudomonadota</taxon>
        <taxon>Betaproteobacteria</taxon>
        <taxon>Rhodocyclales</taxon>
        <taxon>Zoogloeaceae</taxon>
        <taxon>Parazoarcus</taxon>
    </lineage>
</organism>
<dbReference type="EMBL" id="CP022187">
    <property type="protein sequence ID" value="AWI77219.1"/>
    <property type="molecule type" value="Genomic_DNA"/>
</dbReference>
<accession>A0A2U8GU25</accession>
<dbReference type="AlphaFoldDB" id="A0A2U8GU25"/>
<gene>
    <name evidence="1" type="ORF">CEW83_19940</name>
</gene>
<reference evidence="1 2" key="1">
    <citation type="submission" date="2017-06" db="EMBL/GenBank/DDBJ databases">
        <title>Azoarcus.</title>
        <authorList>
            <person name="Woo J.-H."/>
            <person name="Kim H.-S."/>
        </authorList>
    </citation>
    <scope>NUCLEOTIDE SEQUENCE [LARGE SCALE GENOMIC DNA]</scope>
    <source>
        <strain evidence="1 2">TSPY31</strain>
    </source>
</reference>
<name>A0A2U8GU25_9RHOO</name>
<sequence>MSSLDRRQEFELGCDGNVIVPGSSFRNVFIVDSRAGWSSVVPNFEPALDLILTYDFGLLRDVLALGGVAYYVDHLCSQSVMQENNFLMYRFFHDWHLDEEGKDIFRYNGVDFGFSFRILIWNDFTFYVRSRMCLEQLRGFSYQKLFVCSNNDVIESVLQDMALTWSRLATGGRSSLDGYFFPIHRWMNERVHVRRIRHRVRDAVITVQGILMSAWDSVAGCFRQRDRVFVQEYHPTRKLMQCLSKMPGVQVLQGHFSASKGAMKFLRERPIPVYGNVGRYRGAASSLICSYRKKRTARLVLTNGVDVTDAVNRAIETRISSSLPETLRALDCVIRYLDRHPIRLEVLIANLGQVAMLVDCVAKARGVPSYLIINGLLCSAFLDEGKYADVINSYSESVRDHYFRGMKNVICLGDPRMDDYAMVPRRSINRENPVITIGASGFSNTDLNSYLAVEFEFLNDVLEAICRLRSRGTGVRVVLKVRANGYKELYRRFCDEYFEGLVDSILDQVPMRAVLDETDFYVSIYSQTLFEASCLGIPCVYHKNDRQILDAPFDGRSELVTTHSADELEAAISDFMRGDDRYDAFLDRGTMERYIGPLDGENLKRNLKFIEGLLNGDRKEPSA</sequence>
<keyword evidence="2" id="KW-1185">Reference proteome</keyword>
<dbReference type="Proteomes" id="UP000244930">
    <property type="component" value="Chromosome"/>
</dbReference>
<dbReference type="SUPFAM" id="SSF53756">
    <property type="entry name" value="UDP-Glycosyltransferase/glycogen phosphorylase"/>
    <property type="match status" value="1"/>
</dbReference>
<evidence type="ECO:0000313" key="2">
    <source>
        <dbReference type="Proteomes" id="UP000244930"/>
    </source>
</evidence>
<proteinExistence type="predicted"/>